<keyword evidence="6 7" id="KW-0472">Membrane</keyword>
<comment type="subcellular location">
    <subcellularLocation>
        <location evidence="1">Cell membrane</location>
        <topology evidence="1">Multi-pass membrane protein</topology>
    </subcellularLocation>
</comment>
<evidence type="ECO:0000256" key="7">
    <source>
        <dbReference type="SAM" id="Phobius"/>
    </source>
</evidence>
<gene>
    <name evidence="8" type="ORF">ADUPG1_004073</name>
</gene>
<evidence type="ECO:0000256" key="1">
    <source>
        <dbReference type="ARBA" id="ARBA00004651"/>
    </source>
</evidence>
<name>A0ABQ5JS44_9EUKA</name>
<dbReference type="EMBL" id="BQXS01005819">
    <property type="protein sequence ID" value="GKT15042.1"/>
    <property type="molecule type" value="Genomic_DNA"/>
</dbReference>
<dbReference type="Pfam" id="PF01235">
    <property type="entry name" value="Na_Ala_symp"/>
    <property type="match status" value="1"/>
</dbReference>
<keyword evidence="4 7" id="KW-0812">Transmembrane</keyword>
<dbReference type="PANTHER" id="PTHR30330">
    <property type="entry name" value="AGSS FAMILY TRANSPORTER, SODIUM-ALANINE"/>
    <property type="match status" value="1"/>
</dbReference>
<evidence type="ECO:0000313" key="8">
    <source>
        <dbReference type="EMBL" id="GKT15042.1"/>
    </source>
</evidence>
<dbReference type="Proteomes" id="UP001057375">
    <property type="component" value="Unassembled WGS sequence"/>
</dbReference>
<dbReference type="PANTHER" id="PTHR30330:SF1">
    <property type="entry name" value="AMINO-ACID CARRIER PROTEIN ALST"/>
    <property type="match status" value="1"/>
</dbReference>
<feature type="transmembrane region" description="Helical" evidence="7">
    <location>
        <begin position="7"/>
        <end position="31"/>
    </location>
</feature>
<evidence type="ECO:0000313" key="9">
    <source>
        <dbReference type="Proteomes" id="UP001057375"/>
    </source>
</evidence>
<reference evidence="8" key="1">
    <citation type="submission" date="2022-03" db="EMBL/GenBank/DDBJ databases">
        <title>Draft genome sequence of Aduncisulcus paluster, a free-living microaerophilic Fornicata.</title>
        <authorList>
            <person name="Yuyama I."/>
            <person name="Kume K."/>
            <person name="Tamura T."/>
            <person name="Inagaki Y."/>
            <person name="Hashimoto T."/>
        </authorList>
    </citation>
    <scope>NUCLEOTIDE SEQUENCE</scope>
    <source>
        <strain evidence="8">NY0171</strain>
    </source>
</reference>
<comment type="caution">
    <text evidence="8">The sequence shown here is derived from an EMBL/GenBank/DDBJ whole genome shotgun (WGS) entry which is preliminary data.</text>
</comment>
<proteinExistence type="predicted"/>
<feature type="transmembrane region" description="Helical" evidence="7">
    <location>
        <begin position="37"/>
        <end position="57"/>
    </location>
</feature>
<keyword evidence="9" id="KW-1185">Reference proteome</keyword>
<keyword evidence="2" id="KW-0813">Transport</keyword>
<accession>A0ABQ5JS44</accession>
<keyword evidence="3" id="KW-1003">Cell membrane</keyword>
<evidence type="ECO:0000256" key="5">
    <source>
        <dbReference type="ARBA" id="ARBA00022989"/>
    </source>
</evidence>
<organism evidence="8 9">
    <name type="scientific">Aduncisulcus paluster</name>
    <dbReference type="NCBI Taxonomy" id="2918883"/>
    <lineage>
        <taxon>Eukaryota</taxon>
        <taxon>Metamonada</taxon>
        <taxon>Carpediemonas-like organisms</taxon>
        <taxon>Aduncisulcus</taxon>
    </lineage>
</organism>
<evidence type="ECO:0000256" key="3">
    <source>
        <dbReference type="ARBA" id="ARBA00022475"/>
    </source>
</evidence>
<dbReference type="InterPro" id="IPR001463">
    <property type="entry name" value="Na/Ala_symport"/>
</dbReference>
<evidence type="ECO:0000256" key="4">
    <source>
        <dbReference type="ARBA" id="ARBA00022692"/>
    </source>
</evidence>
<keyword evidence="5 7" id="KW-1133">Transmembrane helix</keyword>
<evidence type="ECO:0000256" key="6">
    <source>
        <dbReference type="ARBA" id="ARBA00023136"/>
    </source>
</evidence>
<protein>
    <submittedName>
        <fullName evidence="8">Sodium:alanine symporter like protein</fullName>
    </submittedName>
</protein>
<sequence length="105" mass="11321">MNGNKSLLLVFRIAVAGMVFWGTQSAVSIVWNMADLFMGVMAIINLIAIALLGKYAFAALEDYLAQKRAGIDPVFHVDNIPGLKNVEAWGTPGKKAQKASDKNIA</sequence>
<evidence type="ECO:0000256" key="2">
    <source>
        <dbReference type="ARBA" id="ARBA00022448"/>
    </source>
</evidence>